<sequence>VFDLVKQIGTDEENRLKTKILESNNETKIEHLESIKNQNFKNITKRKTLANIEIKRLLAKLEAFDSSLAKNCFQIINNCDCDIETIELNIEYLNNYIYNQLIPIFRINRCTSGKVFRDEELTVSHNREIGAATHFTIDMANSSFLKTLPE</sequence>
<keyword evidence="2" id="KW-1185">Reference proteome</keyword>
<evidence type="ECO:0000313" key="2">
    <source>
        <dbReference type="Proteomes" id="UP000789920"/>
    </source>
</evidence>
<gene>
    <name evidence="1" type="ORF">RPERSI_LOCUS17200</name>
</gene>
<protein>
    <submittedName>
        <fullName evidence="1">22587_t:CDS:1</fullName>
    </submittedName>
</protein>
<proteinExistence type="predicted"/>
<dbReference type="EMBL" id="CAJVQC010043764">
    <property type="protein sequence ID" value="CAG8778195.1"/>
    <property type="molecule type" value="Genomic_DNA"/>
</dbReference>
<name>A0ACA9R5W4_9GLOM</name>
<feature type="non-terminal residue" evidence="1">
    <location>
        <position position="1"/>
    </location>
</feature>
<feature type="non-terminal residue" evidence="1">
    <location>
        <position position="150"/>
    </location>
</feature>
<organism evidence="1 2">
    <name type="scientific">Racocetra persica</name>
    <dbReference type="NCBI Taxonomy" id="160502"/>
    <lineage>
        <taxon>Eukaryota</taxon>
        <taxon>Fungi</taxon>
        <taxon>Fungi incertae sedis</taxon>
        <taxon>Mucoromycota</taxon>
        <taxon>Glomeromycotina</taxon>
        <taxon>Glomeromycetes</taxon>
        <taxon>Diversisporales</taxon>
        <taxon>Gigasporaceae</taxon>
        <taxon>Racocetra</taxon>
    </lineage>
</organism>
<reference evidence="1" key="1">
    <citation type="submission" date="2021-06" db="EMBL/GenBank/DDBJ databases">
        <authorList>
            <person name="Kallberg Y."/>
            <person name="Tangrot J."/>
            <person name="Rosling A."/>
        </authorList>
    </citation>
    <scope>NUCLEOTIDE SEQUENCE</scope>
    <source>
        <strain evidence="1">MA461A</strain>
    </source>
</reference>
<comment type="caution">
    <text evidence="1">The sequence shown here is derived from an EMBL/GenBank/DDBJ whole genome shotgun (WGS) entry which is preliminary data.</text>
</comment>
<accession>A0ACA9R5W4</accession>
<evidence type="ECO:0000313" key="1">
    <source>
        <dbReference type="EMBL" id="CAG8778195.1"/>
    </source>
</evidence>
<dbReference type="Proteomes" id="UP000789920">
    <property type="component" value="Unassembled WGS sequence"/>
</dbReference>